<dbReference type="RefSeq" id="WP_121156940.1">
    <property type="nucleotide sequence ID" value="NZ_RBKT01000001.1"/>
</dbReference>
<keyword evidence="2" id="KW-1185">Reference proteome</keyword>
<protein>
    <submittedName>
        <fullName evidence="1">Uncharacterized protein</fullName>
    </submittedName>
</protein>
<dbReference type="Proteomes" id="UP000277671">
    <property type="component" value="Unassembled WGS sequence"/>
</dbReference>
<evidence type="ECO:0000313" key="1">
    <source>
        <dbReference type="EMBL" id="RKR88310.1"/>
    </source>
</evidence>
<name>A0A495JH01_9ACTN</name>
<comment type="caution">
    <text evidence="1">The sequence shown here is derived from an EMBL/GenBank/DDBJ whole genome shotgun (WGS) entry which is preliminary data.</text>
</comment>
<accession>A0A495JH01</accession>
<dbReference type="OrthoDB" id="3391411at2"/>
<gene>
    <name evidence="1" type="ORF">BDK92_2621</name>
</gene>
<sequence>MTGDRHPDTVIVDELTAFLNREADPSGADVVELLCGLISGSGRPLIDEAWEIDAEVTETRYGLQVAAVTADKYVVRVYQPTDRSADLSVEVLTDDGDDFGLAVTVDGRSVLDAMTFTWTSTVPPDLQLTKETRR</sequence>
<evidence type="ECO:0000313" key="2">
    <source>
        <dbReference type="Proteomes" id="UP000277671"/>
    </source>
</evidence>
<organism evidence="1 2">
    <name type="scientific">Micromonospora pisi</name>
    <dbReference type="NCBI Taxonomy" id="589240"/>
    <lineage>
        <taxon>Bacteria</taxon>
        <taxon>Bacillati</taxon>
        <taxon>Actinomycetota</taxon>
        <taxon>Actinomycetes</taxon>
        <taxon>Micromonosporales</taxon>
        <taxon>Micromonosporaceae</taxon>
        <taxon>Micromonospora</taxon>
    </lineage>
</organism>
<reference evidence="1 2" key="1">
    <citation type="submission" date="2018-10" db="EMBL/GenBank/DDBJ databases">
        <title>Sequencing the genomes of 1000 actinobacteria strains.</title>
        <authorList>
            <person name="Klenk H.-P."/>
        </authorList>
    </citation>
    <scope>NUCLEOTIDE SEQUENCE [LARGE SCALE GENOMIC DNA]</scope>
    <source>
        <strain evidence="1 2">DSM 45175</strain>
    </source>
</reference>
<proteinExistence type="predicted"/>
<dbReference type="EMBL" id="RBKT01000001">
    <property type="protein sequence ID" value="RKR88310.1"/>
    <property type="molecule type" value="Genomic_DNA"/>
</dbReference>
<dbReference type="AlphaFoldDB" id="A0A495JH01"/>